<dbReference type="Proteomes" id="UP001305414">
    <property type="component" value="Unassembled WGS sequence"/>
</dbReference>
<dbReference type="PANTHER" id="PTHR15680:SF9">
    <property type="entry name" value="LARGE RIBOSOMAL SUBUNIT PROTEIN BL19M"/>
    <property type="match status" value="1"/>
</dbReference>
<dbReference type="InterPro" id="IPR008991">
    <property type="entry name" value="Translation_prot_SH3-like_sf"/>
</dbReference>
<dbReference type="GO" id="GO:0006412">
    <property type="term" value="P:translation"/>
    <property type="evidence" value="ECO:0007669"/>
    <property type="project" value="InterPro"/>
</dbReference>
<name>A0AAN7UKB2_9PEZI</name>
<feature type="region of interest" description="Disordered" evidence="4">
    <location>
        <begin position="173"/>
        <end position="220"/>
    </location>
</feature>
<dbReference type="GO" id="GO:0003735">
    <property type="term" value="F:structural constituent of ribosome"/>
    <property type="evidence" value="ECO:0007669"/>
    <property type="project" value="InterPro"/>
</dbReference>
<dbReference type="AlphaFoldDB" id="A0AAN7UKB2"/>
<gene>
    <name evidence="5" type="ORF">RRF57_003496</name>
</gene>
<feature type="compositionally biased region" description="Low complexity" evidence="4">
    <location>
        <begin position="190"/>
        <end position="201"/>
    </location>
</feature>
<feature type="compositionally biased region" description="Pro residues" evidence="4">
    <location>
        <begin position="202"/>
        <end position="212"/>
    </location>
</feature>
<comment type="similarity">
    <text evidence="1">Belongs to the bacterial ribosomal protein bL19 family.</text>
</comment>
<dbReference type="EMBL" id="JAWHQM010000006">
    <property type="protein sequence ID" value="KAK5627781.1"/>
    <property type="molecule type" value="Genomic_DNA"/>
</dbReference>
<evidence type="ECO:0000256" key="4">
    <source>
        <dbReference type="SAM" id="MobiDB-lite"/>
    </source>
</evidence>
<dbReference type="Pfam" id="PF01245">
    <property type="entry name" value="Ribosomal_L19"/>
    <property type="match status" value="1"/>
</dbReference>
<sequence>MILKLDQDWTFVPFLWGVDVKLRCCRPASLRIAASNAPLPAQTALSTDFLDIIRPVDVTAPLVSALLCRAESDAMSLLRQFEAPRSVPSSTKLGEPVSTPRPCDCWVYSVRNNISPPYQFKALSVNSNGSNDSFLTTAPCNVVDCSVDTTTTRTMLTQTAARRPLGAWKGALRRARQQRPISIPFSRTMATETTPATSSAAEPPPPPPPAPEATPEATPEARPFPKAFLYRIKDKSPTAPIRSAFAIYPQVPSARKLVPAPLESYHAQQIRRLDPNGLRTRLFSKQNRDSVKPGDVLQVTTKRGEPFAGVCLSIRRAGVDTAILLRNHLTKIGVEMWYKIYSPNIVGIEIVWRRPKRARRARLTYMRQPKHDMGNIDHLVTEWRRARNVFSSKGRGKQAGGATKGRR</sequence>
<evidence type="ECO:0000256" key="1">
    <source>
        <dbReference type="ARBA" id="ARBA00005781"/>
    </source>
</evidence>
<proteinExistence type="inferred from homology"/>
<evidence type="ECO:0000256" key="3">
    <source>
        <dbReference type="ARBA" id="ARBA00023274"/>
    </source>
</evidence>
<dbReference type="PANTHER" id="PTHR15680">
    <property type="entry name" value="RIBOSOMAL PROTEIN L19"/>
    <property type="match status" value="1"/>
</dbReference>
<dbReference type="InterPro" id="IPR001857">
    <property type="entry name" value="Ribosomal_bL19"/>
</dbReference>
<evidence type="ECO:0008006" key="7">
    <source>
        <dbReference type="Google" id="ProtNLM"/>
    </source>
</evidence>
<keyword evidence="2" id="KW-0689">Ribosomal protein</keyword>
<evidence type="ECO:0000313" key="5">
    <source>
        <dbReference type="EMBL" id="KAK5627781.1"/>
    </source>
</evidence>
<dbReference type="SUPFAM" id="SSF50104">
    <property type="entry name" value="Translation proteins SH3-like domain"/>
    <property type="match status" value="1"/>
</dbReference>
<evidence type="ECO:0000313" key="6">
    <source>
        <dbReference type="Proteomes" id="UP001305414"/>
    </source>
</evidence>
<keyword evidence="3" id="KW-0687">Ribonucleoprotein</keyword>
<keyword evidence="6" id="KW-1185">Reference proteome</keyword>
<dbReference type="GO" id="GO:0005762">
    <property type="term" value="C:mitochondrial large ribosomal subunit"/>
    <property type="evidence" value="ECO:0007669"/>
    <property type="project" value="TreeGrafter"/>
</dbReference>
<dbReference type="PRINTS" id="PR00061">
    <property type="entry name" value="RIBOSOMALL19"/>
</dbReference>
<dbReference type="InterPro" id="IPR038657">
    <property type="entry name" value="Ribosomal_bL19_sf"/>
</dbReference>
<reference evidence="5 6" key="1">
    <citation type="submission" date="2023-10" db="EMBL/GenBank/DDBJ databases">
        <title>Draft genome sequence of Xylaria bambusicola isolate GMP-LS, the root and basal stem rot pathogen of sugarcane in Indonesia.</title>
        <authorList>
            <person name="Selvaraj P."/>
            <person name="Muralishankar V."/>
            <person name="Muruganantham S."/>
            <person name="Sp S."/>
            <person name="Haryani S."/>
            <person name="Lau K.J.X."/>
            <person name="Naqvi N.I."/>
        </authorList>
    </citation>
    <scope>NUCLEOTIDE SEQUENCE [LARGE SCALE GENOMIC DNA]</scope>
    <source>
        <strain evidence="5">GMP-LS</strain>
    </source>
</reference>
<comment type="caution">
    <text evidence="5">The sequence shown here is derived from an EMBL/GenBank/DDBJ whole genome shotgun (WGS) entry which is preliminary data.</text>
</comment>
<evidence type="ECO:0000256" key="2">
    <source>
        <dbReference type="ARBA" id="ARBA00022980"/>
    </source>
</evidence>
<dbReference type="Gene3D" id="2.30.30.790">
    <property type="match status" value="1"/>
</dbReference>
<organism evidence="5 6">
    <name type="scientific">Xylaria bambusicola</name>
    <dbReference type="NCBI Taxonomy" id="326684"/>
    <lineage>
        <taxon>Eukaryota</taxon>
        <taxon>Fungi</taxon>
        <taxon>Dikarya</taxon>
        <taxon>Ascomycota</taxon>
        <taxon>Pezizomycotina</taxon>
        <taxon>Sordariomycetes</taxon>
        <taxon>Xylariomycetidae</taxon>
        <taxon>Xylariales</taxon>
        <taxon>Xylariaceae</taxon>
        <taxon>Xylaria</taxon>
    </lineage>
</organism>
<accession>A0AAN7UKB2</accession>
<protein>
    <recommendedName>
        <fullName evidence="7">Ribosomal protein L19</fullName>
    </recommendedName>
</protein>